<dbReference type="PANTHER" id="PTHR47181">
    <property type="entry name" value="BRCA1 C TERMINUS DOMAIN CONTAINING PROTEIN, EXPRESSED"/>
    <property type="match status" value="1"/>
</dbReference>
<protein>
    <recommendedName>
        <fullName evidence="4">BRCT domain-containing protein</fullName>
    </recommendedName>
</protein>
<dbReference type="AlphaFoldDB" id="A0A453N779"/>
<organism evidence="2 3">
    <name type="scientific">Aegilops tauschii subsp. strangulata</name>
    <name type="common">Goatgrass</name>
    <dbReference type="NCBI Taxonomy" id="200361"/>
    <lineage>
        <taxon>Eukaryota</taxon>
        <taxon>Viridiplantae</taxon>
        <taxon>Streptophyta</taxon>
        <taxon>Embryophyta</taxon>
        <taxon>Tracheophyta</taxon>
        <taxon>Spermatophyta</taxon>
        <taxon>Magnoliopsida</taxon>
        <taxon>Liliopsida</taxon>
        <taxon>Poales</taxon>
        <taxon>Poaceae</taxon>
        <taxon>BOP clade</taxon>
        <taxon>Pooideae</taxon>
        <taxon>Triticodae</taxon>
        <taxon>Triticeae</taxon>
        <taxon>Triticinae</taxon>
        <taxon>Aegilops</taxon>
    </lineage>
</organism>
<dbReference type="InterPro" id="IPR044254">
    <property type="entry name" value="At4g02110-like"/>
</dbReference>
<reference evidence="2" key="5">
    <citation type="journal article" date="2021" name="G3 (Bethesda)">
        <title>Aegilops tauschii genome assembly Aet v5.0 features greater sequence contiguity and improved annotation.</title>
        <authorList>
            <person name="Wang L."/>
            <person name="Zhu T."/>
            <person name="Rodriguez J.C."/>
            <person name="Deal K.R."/>
            <person name="Dubcovsky J."/>
            <person name="McGuire P.E."/>
            <person name="Lux T."/>
            <person name="Spannagl M."/>
            <person name="Mayer K.F.X."/>
            <person name="Baldrich P."/>
            <person name="Meyers B.C."/>
            <person name="Huo N."/>
            <person name="Gu Y.Q."/>
            <person name="Zhou H."/>
            <person name="Devos K.M."/>
            <person name="Bennetzen J.L."/>
            <person name="Unver T."/>
            <person name="Budak H."/>
            <person name="Gulick P.J."/>
            <person name="Galiba G."/>
            <person name="Kalapos B."/>
            <person name="Nelson D.R."/>
            <person name="Li P."/>
            <person name="You F.M."/>
            <person name="Luo M.C."/>
            <person name="Dvorak J."/>
        </authorList>
    </citation>
    <scope>NUCLEOTIDE SEQUENCE [LARGE SCALE GENOMIC DNA]</scope>
    <source>
        <strain evidence="2">cv. AL8/78</strain>
    </source>
</reference>
<proteinExistence type="predicted"/>
<feature type="compositionally biased region" description="Low complexity" evidence="1">
    <location>
        <begin position="60"/>
        <end position="82"/>
    </location>
</feature>
<feature type="compositionally biased region" description="Pro residues" evidence="1">
    <location>
        <begin position="45"/>
        <end position="54"/>
    </location>
</feature>
<dbReference type="EnsemblPlants" id="AET6Gv20249500.3">
    <property type="protein sequence ID" value="AET6Gv20249500.3"/>
    <property type="gene ID" value="AET6Gv20249500"/>
</dbReference>
<dbReference type="SUPFAM" id="SSF52113">
    <property type="entry name" value="BRCT domain"/>
    <property type="match status" value="1"/>
</dbReference>
<evidence type="ECO:0000313" key="3">
    <source>
        <dbReference type="Proteomes" id="UP000015105"/>
    </source>
</evidence>
<dbReference type="PANTHER" id="PTHR47181:SF2">
    <property type="entry name" value="BRCA1 C TERMINUS DOMAIN CONTAINING PROTEIN, EXPRESSED"/>
    <property type="match status" value="1"/>
</dbReference>
<evidence type="ECO:0000313" key="2">
    <source>
        <dbReference type="EnsemblPlants" id="AET6Gv20249500.3"/>
    </source>
</evidence>
<feature type="region of interest" description="Disordered" evidence="1">
    <location>
        <begin position="31"/>
        <end position="82"/>
    </location>
</feature>
<dbReference type="Proteomes" id="UP000015105">
    <property type="component" value="Chromosome 6D"/>
</dbReference>
<reference evidence="3" key="2">
    <citation type="journal article" date="2017" name="Nat. Plants">
        <title>The Aegilops tauschii genome reveals multiple impacts of transposons.</title>
        <authorList>
            <person name="Zhao G."/>
            <person name="Zou C."/>
            <person name="Li K."/>
            <person name="Wang K."/>
            <person name="Li T."/>
            <person name="Gao L."/>
            <person name="Zhang X."/>
            <person name="Wang H."/>
            <person name="Yang Z."/>
            <person name="Liu X."/>
            <person name="Jiang W."/>
            <person name="Mao L."/>
            <person name="Kong X."/>
            <person name="Jiao Y."/>
            <person name="Jia J."/>
        </authorList>
    </citation>
    <scope>NUCLEOTIDE SEQUENCE [LARGE SCALE GENOMIC DNA]</scope>
    <source>
        <strain evidence="3">cv. AL8/78</strain>
    </source>
</reference>
<reference evidence="3" key="1">
    <citation type="journal article" date="2014" name="Science">
        <title>Ancient hybridizations among the ancestral genomes of bread wheat.</title>
        <authorList>
            <consortium name="International Wheat Genome Sequencing Consortium,"/>
            <person name="Marcussen T."/>
            <person name="Sandve S.R."/>
            <person name="Heier L."/>
            <person name="Spannagl M."/>
            <person name="Pfeifer M."/>
            <person name="Jakobsen K.S."/>
            <person name="Wulff B.B."/>
            <person name="Steuernagel B."/>
            <person name="Mayer K.F."/>
            <person name="Olsen O.A."/>
        </authorList>
    </citation>
    <scope>NUCLEOTIDE SEQUENCE [LARGE SCALE GENOMIC DNA]</scope>
    <source>
        <strain evidence="3">cv. AL8/78</strain>
    </source>
</reference>
<sequence>SRVGVEPTYSGLFLSSFPPLLQIFLGKTPRTVQHTRNPQTLAPPIQTPPGPSVHPPWHRPPVTTATSSPASTSSSSVSTASPCPSTGRSWCRAAAPTPCNLAAAGPTSSCAALSTLTRSARWRGRKGIRLSARCGWMIAWIRVADADKVIYWPARDLKGIPGSGSLQICLTGYQMKDRKDIMLTACHFSSNELGEKYKCAERLGIKIVNHRWLEDWYHTTAFVYNISSHIKYHYIADFSFIFILQLKVMENPTRR</sequence>
<dbReference type="Gene3D" id="3.40.50.10190">
    <property type="entry name" value="BRCT domain"/>
    <property type="match status" value="1"/>
</dbReference>
<keyword evidence="3" id="KW-1185">Reference proteome</keyword>
<reference evidence="2" key="4">
    <citation type="submission" date="2019-03" db="UniProtKB">
        <authorList>
            <consortium name="EnsemblPlants"/>
        </authorList>
    </citation>
    <scope>IDENTIFICATION</scope>
</reference>
<accession>A0A453N779</accession>
<reference evidence="2" key="3">
    <citation type="journal article" date="2017" name="Nature">
        <title>Genome sequence of the progenitor of the wheat D genome Aegilops tauschii.</title>
        <authorList>
            <person name="Luo M.C."/>
            <person name="Gu Y.Q."/>
            <person name="Puiu D."/>
            <person name="Wang H."/>
            <person name="Twardziok S.O."/>
            <person name="Deal K.R."/>
            <person name="Huo N."/>
            <person name="Zhu T."/>
            <person name="Wang L."/>
            <person name="Wang Y."/>
            <person name="McGuire P.E."/>
            <person name="Liu S."/>
            <person name="Long H."/>
            <person name="Ramasamy R.K."/>
            <person name="Rodriguez J.C."/>
            <person name="Van S.L."/>
            <person name="Yuan L."/>
            <person name="Wang Z."/>
            <person name="Xia Z."/>
            <person name="Xiao L."/>
            <person name="Anderson O.D."/>
            <person name="Ouyang S."/>
            <person name="Liang Y."/>
            <person name="Zimin A.V."/>
            <person name="Pertea G."/>
            <person name="Qi P."/>
            <person name="Bennetzen J.L."/>
            <person name="Dai X."/>
            <person name="Dawson M.W."/>
            <person name="Muller H.G."/>
            <person name="Kugler K."/>
            <person name="Rivarola-Duarte L."/>
            <person name="Spannagl M."/>
            <person name="Mayer K.F.X."/>
            <person name="Lu F.H."/>
            <person name="Bevan M.W."/>
            <person name="Leroy P."/>
            <person name="Li P."/>
            <person name="You F.M."/>
            <person name="Sun Q."/>
            <person name="Liu Z."/>
            <person name="Lyons E."/>
            <person name="Wicker T."/>
            <person name="Salzberg S.L."/>
            <person name="Devos K.M."/>
            <person name="Dvorak J."/>
        </authorList>
    </citation>
    <scope>NUCLEOTIDE SEQUENCE [LARGE SCALE GENOMIC DNA]</scope>
    <source>
        <strain evidence="2">cv. AL8/78</strain>
    </source>
</reference>
<name>A0A453N779_AEGTS</name>
<feature type="compositionally biased region" description="Polar residues" evidence="1">
    <location>
        <begin position="31"/>
        <end position="40"/>
    </location>
</feature>
<dbReference type="Gramene" id="AET6Gv20249500.3">
    <property type="protein sequence ID" value="AET6Gv20249500.3"/>
    <property type="gene ID" value="AET6Gv20249500"/>
</dbReference>
<evidence type="ECO:0000256" key="1">
    <source>
        <dbReference type="SAM" id="MobiDB-lite"/>
    </source>
</evidence>
<dbReference type="InterPro" id="IPR036420">
    <property type="entry name" value="BRCT_dom_sf"/>
</dbReference>
<evidence type="ECO:0008006" key="4">
    <source>
        <dbReference type="Google" id="ProtNLM"/>
    </source>
</evidence>